<proteinExistence type="predicted"/>
<dbReference type="Proteomes" id="UP001062846">
    <property type="component" value="Chromosome 9"/>
</dbReference>
<protein>
    <submittedName>
        <fullName evidence="1">Uncharacterized protein</fullName>
    </submittedName>
</protein>
<evidence type="ECO:0000313" key="1">
    <source>
        <dbReference type="EMBL" id="KAI8538823.1"/>
    </source>
</evidence>
<keyword evidence="2" id="KW-1185">Reference proteome</keyword>
<reference evidence="1" key="1">
    <citation type="submission" date="2022-02" db="EMBL/GenBank/DDBJ databases">
        <title>Plant Genome Project.</title>
        <authorList>
            <person name="Zhang R.-G."/>
        </authorList>
    </citation>
    <scope>NUCLEOTIDE SEQUENCE</scope>
    <source>
        <strain evidence="1">AT1</strain>
    </source>
</reference>
<organism evidence="1 2">
    <name type="scientific">Rhododendron molle</name>
    <name type="common">Chinese azalea</name>
    <name type="synonym">Azalea mollis</name>
    <dbReference type="NCBI Taxonomy" id="49168"/>
    <lineage>
        <taxon>Eukaryota</taxon>
        <taxon>Viridiplantae</taxon>
        <taxon>Streptophyta</taxon>
        <taxon>Embryophyta</taxon>
        <taxon>Tracheophyta</taxon>
        <taxon>Spermatophyta</taxon>
        <taxon>Magnoliopsida</taxon>
        <taxon>eudicotyledons</taxon>
        <taxon>Gunneridae</taxon>
        <taxon>Pentapetalae</taxon>
        <taxon>asterids</taxon>
        <taxon>Ericales</taxon>
        <taxon>Ericaceae</taxon>
        <taxon>Ericoideae</taxon>
        <taxon>Rhodoreae</taxon>
        <taxon>Rhododendron</taxon>
    </lineage>
</organism>
<comment type="caution">
    <text evidence="1">The sequence shown here is derived from an EMBL/GenBank/DDBJ whole genome shotgun (WGS) entry which is preliminary data.</text>
</comment>
<dbReference type="EMBL" id="CM046396">
    <property type="protein sequence ID" value="KAI8538823.1"/>
    <property type="molecule type" value="Genomic_DNA"/>
</dbReference>
<accession>A0ACC0MEN4</accession>
<sequence length="61" mass="6877">MRFWWLVSVRSGFQIPACELARRSGLLWVVRSFTAPGVSKCQQKLALELPFAAVRDPSLSL</sequence>
<evidence type="ECO:0000313" key="2">
    <source>
        <dbReference type="Proteomes" id="UP001062846"/>
    </source>
</evidence>
<gene>
    <name evidence="1" type="ORF">RHMOL_Rhmol09G0133500</name>
</gene>
<name>A0ACC0MEN4_RHOML</name>